<comment type="similarity">
    <text evidence="1">Belongs to the LysR transcriptional regulatory family.</text>
</comment>
<keyword evidence="3" id="KW-0238">DNA-binding</keyword>
<dbReference type="PANTHER" id="PTHR30346:SF0">
    <property type="entry name" value="HCA OPERON TRANSCRIPTIONAL ACTIVATOR HCAR"/>
    <property type="match status" value="1"/>
</dbReference>
<protein>
    <submittedName>
        <fullName evidence="6">LysR family transcriptional regulator</fullName>
    </submittedName>
</protein>
<dbReference type="Gene3D" id="3.40.190.10">
    <property type="entry name" value="Periplasmic binding protein-like II"/>
    <property type="match status" value="2"/>
</dbReference>
<evidence type="ECO:0000256" key="4">
    <source>
        <dbReference type="ARBA" id="ARBA00023163"/>
    </source>
</evidence>
<keyword evidence="4" id="KW-0804">Transcription</keyword>
<dbReference type="Pfam" id="PF00126">
    <property type="entry name" value="HTH_1"/>
    <property type="match status" value="1"/>
</dbReference>
<dbReference type="SUPFAM" id="SSF46785">
    <property type="entry name" value="Winged helix' DNA-binding domain"/>
    <property type="match status" value="1"/>
</dbReference>
<dbReference type="PROSITE" id="PS50931">
    <property type="entry name" value="HTH_LYSR"/>
    <property type="match status" value="1"/>
</dbReference>
<dbReference type="InterPro" id="IPR000847">
    <property type="entry name" value="LysR_HTH_N"/>
</dbReference>
<dbReference type="InterPro" id="IPR005119">
    <property type="entry name" value="LysR_subst-bd"/>
</dbReference>
<dbReference type="Gene3D" id="1.10.10.10">
    <property type="entry name" value="Winged helix-like DNA-binding domain superfamily/Winged helix DNA-binding domain"/>
    <property type="match status" value="1"/>
</dbReference>
<evidence type="ECO:0000313" key="6">
    <source>
        <dbReference type="EMBL" id="WSE35193.1"/>
    </source>
</evidence>
<dbReference type="Pfam" id="PF03466">
    <property type="entry name" value="LysR_substrate"/>
    <property type="match status" value="1"/>
</dbReference>
<dbReference type="EMBL" id="CP142149">
    <property type="protein sequence ID" value="WSE35193.1"/>
    <property type="molecule type" value="Genomic_DNA"/>
</dbReference>
<dbReference type="SUPFAM" id="SSF53850">
    <property type="entry name" value="Periplasmic binding protein-like II"/>
    <property type="match status" value="1"/>
</dbReference>
<dbReference type="CDD" id="cd05466">
    <property type="entry name" value="PBP2_LTTR_substrate"/>
    <property type="match status" value="1"/>
</dbReference>
<evidence type="ECO:0000256" key="3">
    <source>
        <dbReference type="ARBA" id="ARBA00023125"/>
    </source>
</evidence>
<gene>
    <name evidence="6" type="ORF">VSH64_21220</name>
</gene>
<dbReference type="InterPro" id="IPR036390">
    <property type="entry name" value="WH_DNA-bd_sf"/>
</dbReference>
<dbReference type="Proteomes" id="UP001330812">
    <property type="component" value="Chromosome"/>
</dbReference>
<evidence type="ECO:0000259" key="5">
    <source>
        <dbReference type="PROSITE" id="PS50931"/>
    </source>
</evidence>
<evidence type="ECO:0000256" key="2">
    <source>
        <dbReference type="ARBA" id="ARBA00023015"/>
    </source>
</evidence>
<evidence type="ECO:0000256" key="1">
    <source>
        <dbReference type="ARBA" id="ARBA00009437"/>
    </source>
</evidence>
<dbReference type="PANTHER" id="PTHR30346">
    <property type="entry name" value="TRANSCRIPTIONAL DUAL REGULATOR HCAR-RELATED"/>
    <property type="match status" value="1"/>
</dbReference>
<keyword evidence="2" id="KW-0805">Transcription regulation</keyword>
<sequence>MDLRSLRFAVTLADELHFKRAADRHYISAQPFGRAIGVLEQELGHRLFLRTTRRVELTTYGEQFITRARKLLADLDELTGGLESAGATAAENHLTLGVFGLGFGERGPSIMRAFRHVSPAVNVEVRELGFSDMDLALKHGEVDVAIVHHTGDVDGLDSAPLMDLSRALIVPRDSEWADLTIVSESDMASMSGLIPLPYASASQATWAGADLHDRVWEGIRTPSAIPTAVATTARPALHVMDGAEFFPHPQVRYVPCAGAPCTMAVAIREQDKRPAVRDFVRVAEAVAGATL</sequence>
<reference evidence="6 7" key="1">
    <citation type="journal article" date="2015" name="Int. J. Syst. Evol. Microbiol.">
        <title>Amycolatopsis rhabdoformis sp. nov., an actinomycete isolated from a tropical forest soil.</title>
        <authorList>
            <person name="Souza W.R."/>
            <person name="Silva R.E."/>
            <person name="Goodfellow M."/>
            <person name="Busarakam K."/>
            <person name="Figueiro F.S."/>
            <person name="Ferreira D."/>
            <person name="Rodrigues-Filho E."/>
            <person name="Moraes L.A.B."/>
            <person name="Zucchi T.D."/>
        </authorList>
    </citation>
    <scope>NUCLEOTIDE SEQUENCE [LARGE SCALE GENOMIC DNA]</scope>
    <source>
        <strain evidence="6 7">NCIMB 14900</strain>
    </source>
</reference>
<evidence type="ECO:0000313" key="7">
    <source>
        <dbReference type="Proteomes" id="UP001330812"/>
    </source>
</evidence>
<proteinExistence type="inferred from homology"/>
<accession>A0ABZ1INF6</accession>
<dbReference type="InterPro" id="IPR036388">
    <property type="entry name" value="WH-like_DNA-bd_sf"/>
</dbReference>
<name>A0ABZ1INF6_9PSEU</name>
<feature type="domain" description="HTH lysR-type" evidence="5">
    <location>
        <begin position="1"/>
        <end position="58"/>
    </location>
</feature>
<dbReference type="RefSeq" id="WP_326837997.1">
    <property type="nucleotide sequence ID" value="NZ_CP142149.1"/>
</dbReference>
<organism evidence="6 7">
    <name type="scientific">Amycolatopsis rhabdoformis</name>
    <dbReference type="NCBI Taxonomy" id="1448059"/>
    <lineage>
        <taxon>Bacteria</taxon>
        <taxon>Bacillati</taxon>
        <taxon>Actinomycetota</taxon>
        <taxon>Actinomycetes</taxon>
        <taxon>Pseudonocardiales</taxon>
        <taxon>Pseudonocardiaceae</taxon>
        <taxon>Amycolatopsis</taxon>
    </lineage>
</organism>
<keyword evidence="7" id="KW-1185">Reference proteome</keyword>